<evidence type="ECO:0000259" key="2">
    <source>
        <dbReference type="PROSITE" id="PS51159"/>
    </source>
</evidence>
<name>A5E798_LODEL</name>
<dbReference type="OrthoDB" id="1881at2759"/>
<dbReference type="KEGG" id="lel:PVL30_005028"/>
<dbReference type="GO" id="GO:0000164">
    <property type="term" value="C:protein phosphatase type 1 complex"/>
    <property type="evidence" value="ECO:0007669"/>
    <property type="project" value="TreeGrafter"/>
</dbReference>
<gene>
    <name evidence="3" type="ORF">LELG_05487</name>
</gene>
<keyword evidence="4" id="KW-1185">Reference proteome</keyword>
<evidence type="ECO:0000313" key="3">
    <source>
        <dbReference type="EMBL" id="EDK47306.1"/>
    </source>
</evidence>
<feature type="region of interest" description="Disordered" evidence="1">
    <location>
        <begin position="79"/>
        <end position="106"/>
    </location>
</feature>
<dbReference type="Gene3D" id="2.60.40.2440">
    <property type="entry name" value="Carbohydrate binding type-21 domain"/>
    <property type="match status" value="1"/>
</dbReference>
<dbReference type="PANTHER" id="PTHR12307">
    <property type="entry name" value="PROTEIN PHOSPHATASE 1 REGULATORY SUBUNIT"/>
    <property type="match status" value="1"/>
</dbReference>
<dbReference type="VEuPathDB" id="FungiDB:LELG_05487"/>
<dbReference type="Pfam" id="PF03370">
    <property type="entry name" value="CBM_21"/>
    <property type="match status" value="1"/>
</dbReference>
<feature type="region of interest" description="Disordered" evidence="1">
    <location>
        <begin position="258"/>
        <end position="282"/>
    </location>
</feature>
<dbReference type="InterPro" id="IPR005036">
    <property type="entry name" value="CBM21_dom"/>
</dbReference>
<evidence type="ECO:0000256" key="1">
    <source>
        <dbReference type="SAM" id="MobiDB-lite"/>
    </source>
</evidence>
<dbReference type="EMBL" id="CH981533">
    <property type="protein sequence ID" value="EDK47306.1"/>
    <property type="molecule type" value="Genomic_DNA"/>
</dbReference>
<feature type="compositionally biased region" description="Low complexity" evidence="1">
    <location>
        <begin position="79"/>
        <end position="92"/>
    </location>
</feature>
<feature type="compositionally biased region" description="Low complexity" evidence="1">
    <location>
        <begin position="165"/>
        <end position="184"/>
    </location>
</feature>
<dbReference type="HOGENOM" id="CLU_462306_0_0_1"/>
<feature type="region of interest" description="Disordered" evidence="1">
    <location>
        <begin position="1"/>
        <end position="44"/>
    </location>
</feature>
<dbReference type="GO" id="GO:2001069">
    <property type="term" value="F:glycogen binding"/>
    <property type="evidence" value="ECO:0007669"/>
    <property type="project" value="TreeGrafter"/>
</dbReference>
<feature type="compositionally biased region" description="Polar residues" evidence="1">
    <location>
        <begin position="93"/>
        <end position="102"/>
    </location>
</feature>
<reference evidence="3 4" key="1">
    <citation type="journal article" date="2009" name="Nature">
        <title>Evolution of pathogenicity and sexual reproduction in eight Candida genomes.</title>
        <authorList>
            <person name="Butler G."/>
            <person name="Rasmussen M.D."/>
            <person name="Lin M.F."/>
            <person name="Santos M.A."/>
            <person name="Sakthikumar S."/>
            <person name="Munro C.A."/>
            <person name="Rheinbay E."/>
            <person name="Grabherr M."/>
            <person name="Forche A."/>
            <person name="Reedy J.L."/>
            <person name="Agrafioti I."/>
            <person name="Arnaud M.B."/>
            <person name="Bates S."/>
            <person name="Brown A.J."/>
            <person name="Brunke S."/>
            <person name="Costanzo M.C."/>
            <person name="Fitzpatrick D.A."/>
            <person name="de Groot P.W."/>
            <person name="Harris D."/>
            <person name="Hoyer L.L."/>
            <person name="Hube B."/>
            <person name="Klis F.M."/>
            <person name="Kodira C."/>
            <person name="Lennard N."/>
            <person name="Logue M.E."/>
            <person name="Martin R."/>
            <person name="Neiman A.M."/>
            <person name="Nikolaou E."/>
            <person name="Quail M.A."/>
            <person name="Quinn J."/>
            <person name="Santos M.C."/>
            <person name="Schmitzberger F.F."/>
            <person name="Sherlock G."/>
            <person name="Shah P."/>
            <person name="Silverstein K.A."/>
            <person name="Skrzypek M.S."/>
            <person name="Soll D."/>
            <person name="Staggs R."/>
            <person name="Stansfield I."/>
            <person name="Stumpf M.P."/>
            <person name="Sudbery P.E."/>
            <person name="Srikantha T."/>
            <person name="Zeng Q."/>
            <person name="Berman J."/>
            <person name="Berriman M."/>
            <person name="Heitman J."/>
            <person name="Gow N.A."/>
            <person name="Lorenz M.C."/>
            <person name="Birren B.W."/>
            <person name="Kellis M."/>
            <person name="Cuomo C.A."/>
        </authorList>
    </citation>
    <scope>NUCLEOTIDE SEQUENCE [LARGE SCALE GENOMIC DNA]</scope>
    <source>
        <strain evidence="4">ATCC 11503 / BCRC 21390 / CBS 2605 / JCM 1781 / NBRC 1676 / NRRL YB-4239</strain>
    </source>
</reference>
<dbReference type="eggNOG" id="KOG3986">
    <property type="taxonomic scope" value="Eukaryota"/>
</dbReference>
<sequence length="737" mass="79774">MSTIVATKELLDPSATSASPRSSSPEVTLSRSSPISYTISPPSTVTSSPILFYQQSLSTISSNDSIDTIKSSTSTIKLGNQQNQQQHPQLQGSKQESSSPQYNKPVLISAPTPVMAKESTLPRIAINVPLDTTLNTTLDAPKKTRKFNIPNYYVPPKTLAATLPSSSDSTDSTDSTNSLKSSNLATSELPPRLVRKKSGELVKSSLKLPTLLQRSISSPNIINDNNNNNTNSGFASPRKSVRFASRLINVKMFDGLESPASVSSRNSPCESPPNEYTFAPLHNRRARKMDDVEDLLFDEGEFYSSLPSLSPSSSLSSSSRKGYFDWGWNSSSDDEEKETEEQRQVVEYRLLRHNIPQNGYSKLGQGNVWLSSAYLLKQHNTVNNAFLCGFILVVNLAFEKRLSLKMTLDNWKSSCKLTGEKIISFVKSSGNIDEFKFLINLRDLMNMTGDEDEEKFSGTMKLQMCVMYEVNGAVYWANNLGRNYTFDIATTTTTTANTTTATSKAGLSSNNNSKNTIKLASKLTSTIGGRSPSPFEEVCSKLIQHQKSNKLGSGHGLDVLDLKLGGLSISNNFVDTKPTFLPASASSSAAANNNNNNTATTFGHGVTRPVINKSYSLNDIIGSNHRYSNRQRQKDNKYTPSPIGASSISTHGNGSFAGFSYTDLVNNFCFANNATTASPATKSDTGAGAGAGVQSTVGAIDIANGKKKQTQGNMGMSCSPVSTASTFQFFSDSSIHI</sequence>
<feature type="region of interest" description="Disordered" evidence="1">
    <location>
        <begin position="160"/>
        <end position="196"/>
    </location>
</feature>
<organism evidence="3 4">
    <name type="scientific">Lodderomyces elongisporus (strain ATCC 11503 / CBS 2605 / JCM 1781 / NBRC 1676 / NRRL YB-4239)</name>
    <name type="common">Yeast</name>
    <name type="synonym">Saccharomyces elongisporus</name>
    <dbReference type="NCBI Taxonomy" id="379508"/>
    <lineage>
        <taxon>Eukaryota</taxon>
        <taxon>Fungi</taxon>
        <taxon>Dikarya</taxon>
        <taxon>Ascomycota</taxon>
        <taxon>Saccharomycotina</taxon>
        <taxon>Pichiomycetes</taxon>
        <taxon>Debaryomycetaceae</taxon>
        <taxon>Candida/Lodderomyces clade</taxon>
        <taxon>Lodderomyces</taxon>
    </lineage>
</organism>
<feature type="domain" description="CBM21" evidence="2">
    <location>
        <begin position="366"/>
        <end position="487"/>
    </location>
</feature>
<dbReference type="InterPro" id="IPR050782">
    <property type="entry name" value="PP1_regulatory_subunit_3"/>
</dbReference>
<dbReference type="PROSITE" id="PS51159">
    <property type="entry name" value="CBM21"/>
    <property type="match status" value="1"/>
</dbReference>
<dbReference type="Proteomes" id="UP000001996">
    <property type="component" value="Unassembled WGS sequence"/>
</dbReference>
<protein>
    <recommendedName>
        <fullName evidence="2">CBM21 domain-containing protein</fullName>
    </recommendedName>
</protein>
<accession>A5E798</accession>
<dbReference type="InterPro" id="IPR038175">
    <property type="entry name" value="CBM21_dom_sf"/>
</dbReference>
<dbReference type="AlphaFoldDB" id="A5E798"/>
<dbReference type="GO" id="GO:0008157">
    <property type="term" value="F:protein phosphatase 1 binding"/>
    <property type="evidence" value="ECO:0007669"/>
    <property type="project" value="TreeGrafter"/>
</dbReference>
<dbReference type="PANTHER" id="PTHR12307:SF36">
    <property type="entry name" value="GLYCOGEN-BINDING SUBUNIT 76A"/>
    <property type="match status" value="1"/>
</dbReference>
<dbReference type="GeneID" id="5230413"/>
<dbReference type="InParanoid" id="A5E798"/>
<feature type="region of interest" description="Disordered" evidence="1">
    <location>
        <begin position="623"/>
        <end position="645"/>
    </location>
</feature>
<evidence type="ECO:0000313" key="4">
    <source>
        <dbReference type="Proteomes" id="UP000001996"/>
    </source>
</evidence>
<dbReference type="GO" id="GO:0005979">
    <property type="term" value="P:regulation of glycogen biosynthetic process"/>
    <property type="evidence" value="ECO:0007669"/>
    <property type="project" value="TreeGrafter"/>
</dbReference>
<proteinExistence type="predicted"/>
<feature type="compositionally biased region" description="Polar residues" evidence="1">
    <location>
        <begin position="260"/>
        <end position="269"/>
    </location>
</feature>
<dbReference type="STRING" id="379508.A5E798"/>
<feature type="compositionally biased region" description="Low complexity" evidence="1">
    <location>
        <begin position="13"/>
        <end position="44"/>
    </location>
</feature>